<evidence type="ECO:0000313" key="3">
    <source>
        <dbReference type="Proteomes" id="UP000321393"/>
    </source>
</evidence>
<evidence type="ECO:0000313" key="2">
    <source>
        <dbReference type="EMBL" id="KAA0042479.1"/>
    </source>
</evidence>
<dbReference type="PANTHER" id="PTHR22930:SF293">
    <property type="entry name" value="PROTEIN ALP1-LIKE"/>
    <property type="match status" value="1"/>
</dbReference>
<comment type="caution">
    <text evidence="2">The sequence shown here is derived from an EMBL/GenBank/DDBJ whole genome shotgun (WGS) entry which is preliminary data.</text>
</comment>
<feature type="domain" description="DUF8040" evidence="1">
    <location>
        <begin position="52"/>
        <end position="94"/>
    </location>
</feature>
<dbReference type="Pfam" id="PF26138">
    <property type="entry name" value="DUF8040"/>
    <property type="match status" value="1"/>
</dbReference>
<proteinExistence type="predicted"/>
<dbReference type="InterPro" id="IPR058353">
    <property type="entry name" value="DUF8040"/>
</dbReference>
<gene>
    <name evidence="2" type="ORF">E6C27_scaffold246G00260</name>
</gene>
<reference evidence="2 3" key="1">
    <citation type="submission" date="2019-08" db="EMBL/GenBank/DDBJ databases">
        <title>Draft genome sequences of two oriental melons (Cucumis melo L. var makuwa).</title>
        <authorList>
            <person name="Kwon S.-Y."/>
        </authorList>
    </citation>
    <scope>NUCLEOTIDE SEQUENCE [LARGE SCALE GENOMIC DNA]</scope>
    <source>
        <strain evidence="3">cv. SW 3</strain>
        <tissue evidence="2">Leaf</tissue>
    </source>
</reference>
<name>A0A5A7TM86_CUCMM</name>
<dbReference type="AlphaFoldDB" id="A0A5A7TM86"/>
<organism evidence="2 3">
    <name type="scientific">Cucumis melo var. makuwa</name>
    <name type="common">Oriental melon</name>
    <dbReference type="NCBI Taxonomy" id="1194695"/>
    <lineage>
        <taxon>Eukaryota</taxon>
        <taxon>Viridiplantae</taxon>
        <taxon>Streptophyta</taxon>
        <taxon>Embryophyta</taxon>
        <taxon>Tracheophyta</taxon>
        <taxon>Spermatophyta</taxon>
        <taxon>Magnoliopsida</taxon>
        <taxon>eudicotyledons</taxon>
        <taxon>Gunneridae</taxon>
        <taxon>Pentapetalae</taxon>
        <taxon>rosids</taxon>
        <taxon>fabids</taxon>
        <taxon>Cucurbitales</taxon>
        <taxon>Cucurbitaceae</taxon>
        <taxon>Benincaseae</taxon>
        <taxon>Cucumis</taxon>
    </lineage>
</organism>
<dbReference type="InterPro" id="IPR045249">
    <property type="entry name" value="HARBI1-like"/>
</dbReference>
<dbReference type="OrthoDB" id="1851308at2759"/>
<protein>
    <submittedName>
        <fullName evidence="2">Retrotransposon protein</fullName>
    </submittedName>
</protein>
<dbReference type="PANTHER" id="PTHR22930">
    <property type="match status" value="1"/>
</dbReference>
<dbReference type="EMBL" id="SSTE01015965">
    <property type="protein sequence ID" value="KAA0042479.1"/>
    <property type="molecule type" value="Genomic_DNA"/>
</dbReference>
<dbReference type="STRING" id="1194695.A0A5A7TM86"/>
<sequence length="325" mass="36849">MKSLKENSIEFTISPLPNTGSDGCKEEWLRQLSLRGGLASRLKKIENHLGRTFIILCHFLKTVAGLSSTKIVDVEEMVAMFLHVLAHDVKYRNCLGALDETYIKVNVPVADHPTFRTRKGEITTNVLSLVFETLYYYLCDAGYPNAEGFLASYRGQRYHLQECRGAGNAVTNAKVYFNMKHSLIRNMIECAFGVRKSFLSRKCGIVKLLTHSMYFLSFGIINMTTSSRAPKHVWTKKEEDSLVECSVELVSIGGWKSNNSTFWPAKGLLNKPFSYYEELAYVLGRDRETGCFTVTFVDVKSNESVRYEGFDMSDGNDEFPSMYSQ</sequence>
<evidence type="ECO:0000259" key="1">
    <source>
        <dbReference type="Pfam" id="PF26138"/>
    </source>
</evidence>
<dbReference type="Proteomes" id="UP000321393">
    <property type="component" value="Unassembled WGS sequence"/>
</dbReference>
<accession>A0A5A7TM86</accession>